<dbReference type="Gene3D" id="1.10.10.10">
    <property type="entry name" value="Winged helix-like DNA-binding domain superfamily/Winged helix DNA-binding domain"/>
    <property type="match status" value="1"/>
</dbReference>
<sequence length="115" mass="12899">MRRSDLGEFEELVLLAVAAMAPKAYSVLIAEELEKETGYPVSTGAVHAALQRLEQKGYLSSYLGEATQERGGRRKRLFTITTFGGKTLNEVRMLRNNLWDRIEPDTLAKIGLHFS</sequence>
<dbReference type="Proteomes" id="UP000306402">
    <property type="component" value="Unassembled WGS sequence"/>
</dbReference>
<name>A0A5R9KRW1_9BACT</name>
<dbReference type="OrthoDB" id="982587at2"/>
<dbReference type="Pfam" id="PF03551">
    <property type="entry name" value="PadR"/>
    <property type="match status" value="1"/>
</dbReference>
<evidence type="ECO:0000313" key="2">
    <source>
        <dbReference type="EMBL" id="TLU98826.1"/>
    </source>
</evidence>
<reference evidence="2 3" key="1">
    <citation type="submission" date="2019-05" db="EMBL/GenBank/DDBJ databases">
        <authorList>
            <person name="Qu J.-H."/>
        </authorList>
    </citation>
    <scope>NUCLEOTIDE SEQUENCE [LARGE SCALE GENOMIC DNA]</scope>
    <source>
        <strain evidence="2 3">T17</strain>
    </source>
</reference>
<dbReference type="EMBL" id="VCEJ01000005">
    <property type="protein sequence ID" value="TLU98826.1"/>
    <property type="molecule type" value="Genomic_DNA"/>
</dbReference>
<keyword evidence="3" id="KW-1185">Reference proteome</keyword>
<comment type="caution">
    <text evidence="2">The sequence shown here is derived from an EMBL/GenBank/DDBJ whole genome shotgun (WGS) entry which is preliminary data.</text>
</comment>
<dbReference type="InterPro" id="IPR036390">
    <property type="entry name" value="WH_DNA-bd_sf"/>
</dbReference>
<gene>
    <name evidence="2" type="ORF">FEN17_19710</name>
</gene>
<proteinExistence type="predicted"/>
<organism evidence="2 3">
    <name type="scientific">Dyadobacter luticola</name>
    <dbReference type="NCBI Taxonomy" id="1979387"/>
    <lineage>
        <taxon>Bacteria</taxon>
        <taxon>Pseudomonadati</taxon>
        <taxon>Bacteroidota</taxon>
        <taxon>Cytophagia</taxon>
        <taxon>Cytophagales</taxon>
        <taxon>Spirosomataceae</taxon>
        <taxon>Dyadobacter</taxon>
    </lineage>
</organism>
<evidence type="ECO:0000259" key="1">
    <source>
        <dbReference type="Pfam" id="PF03551"/>
    </source>
</evidence>
<dbReference type="InterPro" id="IPR036388">
    <property type="entry name" value="WH-like_DNA-bd_sf"/>
</dbReference>
<feature type="domain" description="Transcription regulator PadR N-terminal" evidence="1">
    <location>
        <begin position="15"/>
        <end position="89"/>
    </location>
</feature>
<dbReference type="SUPFAM" id="SSF46785">
    <property type="entry name" value="Winged helix' DNA-binding domain"/>
    <property type="match status" value="1"/>
</dbReference>
<dbReference type="InterPro" id="IPR005149">
    <property type="entry name" value="Tscrpt_reg_PadR_N"/>
</dbReference>
<dbReference type="RefSeq" id="WP_138367115.1">
    <property type="nucleotide sequence ID" value="NZ_VCEJ01000005.1"/>
</dbReference>
<accession>A0A5R9KRW1</accession>
<protein>
    <submittedName>
        <fullName evidence="2">PadR family transcriptional regulator</fullName>
    </submittedName>
</protein>
<dbReference type="AlphaFoldDB" id="A0A5R9KRW1"/>
<evidence type="ECO:0000313" key="3">
    <source>
        <dbReference type="Proteomes" id="UP000306402"/>
    </source>
</evidence>